<feature type="domain" description="NF-X1-type" evidence="6">
    <location>
        <begin position="18"/>
        <end position="38"/>
    </location>
</feature>
<accession>A0A812DMP6</accession>
<dbReference type="GO" id="GO:0000977">
    <property type="term" value="F:RNA polymerase II transcription regulatory region sequence-specific DNA binding"/>
    <property type="evidence" value="ECO:0007669"/>
    <property type="project" value="TreeGrafter"/>
</dbReference>
<comment type="caution">
    <text evidence="7">The sequence shown here is derived from an EMBL/GenBank/DDBJ whole genome shotgun (WGS) entry which is preliminary data.</text>
</comment>
<dbReference type="AlphaFoldDB" id="A0A812DMP6"/>
<dbReference type="GO" id="GO:0000981">
    <property type="term" value="F:DNA-binding transcription factor activity, RNA polymerase II-specific"/>
    <property type="evidence" value="ECO:0007669"/>
    <property type="project" value="TreeGrafter"/>
</dbReference>
<dbReference type="PANTHER" id="PTHR12360">
    <property type="entry name" value="NUCLEAR TRANSCRIPTION FACTOR, X-BOX BINDING 1 NFX1"/>
    <property type="match status" value="1"/>
</dbReference>
<keyword evidence="2" id="KW-0479">Metal-binding</keyword>
<evidence type="ECO:0000313" key="8">
    <source>
        <dbReference type="Proteomes" id="UP000597762"/>
    </source>
</evidence>
<evidence type="ECO:0000256" key="5">
    <source>
        <dbReference type="ARBA" id="ARBA00022833"/>
    </source>
</evidence>
<feature type="domain" description="NF-X1-type" evidence="6">
    <location>
        <begin position="166"/>
        <end position="184"/>
    </location>
</feature>
<evidence type="ECO:0000256" key="1">
    <source>
        <dbReference type="ARBA" id="ARBA00007269"/>
    </source>
</evidence>
<reference evidence="7" key="1">
    <citation type="submission" date="2021-01" db="EMBL/GenBank/DDBJ databases">
        <authorList>
            <person name="Li R."/>
            <person name="Bekaert M."/>
        </authorList>
    </citation>
    <scope>NUCLEOTIDE SEQUENCE</scope>
    <source>
        <strain evidence="7">Farmed</strain>
    </source>
</reference>
<keyword evidence="4" id="KW-0863">Zinc-finger</keyword>
<proteinExistence type="inferred from homology"/>
<feature type="domain" description="NF-X1-type" evidence="6">
    <location>
        <begin position="47"/>
        <end position="91"/>
    </location>
</feature>
<keyword evidence="5" id="KW-0862">Zinc</keyword>
<dbReference type="GO" id="GO:0008270">
    <property type="term" value="F:zinc ion binding"/>
    <property type="evidence" value="ECO:0007669"/>
    <property type="project" value="UniProtKB-KW"/>
</dbReference>
<evidence type="ECO:0000259" key="6">
    <source>
        <dbReference type="SMART" id="SM00438"/>
    </source>
</evidence>
<keyword evidence="3" id="KW-0677">Repeat</keyword>
<comment type="similarity">
    <text evidence="1">Belongs to the NFX1 family.</text>
</comment>
<evidence type="ECO:0000256" key="3">
    <source>
        <dbReference type="ARBA" id="ARBA00022737"/>
    </source>
</evidence>
<feature type="domain" description="NF-X1-type" evidence="6">
    <location>
        <begin position="126"/>
        <end position="156"/>
    </location>
</feature>
<dbReference type="InterPro" id="IPR034078">
    <property type="entry name" value="NFX1_fam"/>
</dbReference>
<protein>
    <submittedName>
        <fullName evidence="7">NFXL1</fullName>
    </submittedName>
</protein>
<gene>
    <name evidence="7" type="ORF">SPHA_57131</name>
</gene>
<keyword evidence="8" id="KW-1185">Reference proteome</keyword>
<sequence length="295" mass="33444">MKFKPPRCNQNCRIPSDCHHPLRKPHRCHFGSCPSCDEVCDKPLTSCGHKCPELCHDVIKVKKKVNPLLYAGNNNIPQFDIIKKPCPPCIEPMKLECLGKHEINEFTCSQLGPYSCKRPCGKQLACTNHTCTLDCHEVIDAPDEKSAGSNCAKCEYECLRKRPQGCNHICLLPCHPGDCPLCVQMFRIRCHCRSIQKHIECFKWSSTDQDTRNNLKSCGQECPKIMSCTHKCNQVCHSGECDPKGCDKKKSIRCKCKRRKKEFSCLQVMSGKAQLPCDEGCNELKLKQQRVISSF</sequence>
<dbReference type="SMART" id="SM00438">
    <property type="entry name" value="ZnF_NFX"/>
    <property type="match status" value="5"/>
</dbReference>
<dbReference type="PANTHER" id="PTHR12360:SF1">
    <property type="entry name" value="NF-X1-TYPE ZINC FINGER PROTEIN NFXL1"/>
    <property type="match status" value="1"/>
</dbReference>
<dbReference type="InterPro" id="IPR000967">
    <property type="entry name" value="Znf_NFX1"/>
</dbReference>
<evidence type="ECO:0000256" key="2">
    <source>
        <dbReference type="ARBA" id="ARBA00022723"/>
    </source>
</evidence>
<organism evidence="7 8">
    <name type="scientific">Acanthosepion pharaonis</name>
    <name type="common">Pharaoh cuttlefish</name>
    <name type="synonym">Sepia pharaonis</name>
    <dbReference type="NCBI Taxonomy" id="158019"/>
    <lineage>
        <taxon>Eukaryota</taxon>
        <taxon>Metazoa</taxon>
        <taxon>Spiralia</taxon>
        <taxon>Lophotrochozoa</taxon>
        <taxon>Mollusca</taxon>
        <taxon>Cephalopoda</taxon>
        <taxon>Coleoidea</taxon>
        <taxon>Decapodiformes</taxon>
        <taxon>Sepiida</taxon>
        <taxon>Sepiina</taxon>
        <taxon>Sepiidae</taxon>
        <taxon>Acanthosepion</taxon>
    </lineage>
</organism>
<dbReference type="Proteomes" id="UP000597762">
    <property type="component" value="Unassembled WGS sequence"/>
</dbReference>
<feature type="domain" description="NF-X1-type" evidence="6">
    <location>
        <begin position="228"/>
        <end position="256"/>
    </location>
</feature>
<dbReference type="EMBL" id="CAHIKZ030003837">
    <property type="protein sequence ID" value="CAE1304563.1"/>
    <property type="molecule type" value="Genomic_DNA"/>
</dbReference>
<dbReference type="GO" id="GO:0005634">
    <property type="term" value="C:nucleus"/>
    <property type="evidence" value="ECO:0007669"/>
    <property type="project" value="UniProtKB-SubCell"/>
</dbReference>
<evidence type="ECO:0000313" key="7">
    <source>
        <dbReference type="EMBL" id="CAE1304563.1"/>
    </source>
</evidence>
<dbReference type="GO" id="GO:0000122">
    <property type="term" value="P:negative regulation of transcription by RNA polymerase II"/>
    <property type="evidence" value="ECO:0007669"/>
    <property type="project" value="TreeGrafter"/>
</dbReference>
<name>A0A812DMP6_ACAPH</name>
<evidence type="ECO:0000256" key="4">
    <source>
        <dbReference type="ARBA" id="ARBA00022771"/>
    </source>
</evidence>
<dbReference type="OrthoDB" id="536399at2759"/>